<dbReference type="RefSeq" id="XP_018034843.1">
    <property type="nucleotide sequence ID" value="XM_018184204.1"/>
</dbReference>
<comment type="cofactor">
    <cofactor evidence="2">
        <name>FAD</name>
        <dbReference type="ChEBI" id="CHEBI:57692"/>
    </cofactor>
</comment>
<name>A0A177CCH6_9PLEO</name>
<evidence type="ECO:0000256" key="2">
    <source>
        <dbReference type="PIRSR" id="PIRSR000137-2"/>
    </source>
</evidence>
<dbReference type="InParanoid" id="A0A177CCH6"/>
<evidence type="ECO:0000313" key="5">
    <source>
        <dbReference type="EMBL" id="OAG04478.1"/>
    </source>
</evidence>
<keyword evidence="2" id="KW-0274">FAD</keyword>
<dbReference type="InterPro" id="IPR036188">
    <property type="entry name" value="FAD/NAD-bd_sf"/>
</dbReference>
<sequence length="589" mass="63380">MTTKFFDYVIVGAGTSGLVLASRLSEDPSITVAVIEAGVNAENDPRVAMLGLFTSAVGSQLDWDFEGTPQSALNGRRISQAQGKLLGGSGSINAQALISFSKFDIDSWEELGNIGWNWDSLSPYLKKAFTIDLPDEQTVEHLGIEWAEQLADTYHGPVNASFVDVKENPVGEAWLDAFEHLGFSLSGNPFGGRSTGAYNGASTINAATKSRSSANSAYYNHLPERDNRTPHPAVKGINVLRSGTSSTLHARKEVILSSGVVNTPKLLELSGIGDAELLEKLGIDVLVDNPNVGRNLQDHILCSINFEAQDGIPTGDDLTRGDPAALQSAMEMYQKYQAGPFATPGITSFGYLPPVEFKKEPQAFAAALETLNESVAGESTMDAARRTHVRSINKTETEGTSQYFLFMAQDGPAGKDTVGSFSIEPQPGNYISLVSALSHPLSAGTTHIASADVNEKPIIDHRYLQHPLDLEFHARHVQYLETVAATEPFASLLKSNGRRNDPQAFVGGDLEKTKTYVRNMSTTNWHSCGTCAMAPRDKGGVVDAELRVFGGDGLRIVDASVFPFIPQSNLQSLVYAVAERAGDIIKADN</sequence>
<keyword evidence="6" id="KW-1185">Reference proteome</keyword>
<dbReference type="PANTHER" id="PTHR11552:SF210">
    <property type="entry name" value="GLUCOSE-METHANOL-CHOLINE OXIDOREDUCTASE N-TERMINAL DOMAIN-CONTAINING PROTEIN-RELATED"/>
    <property type="match status" value="1"/>
</dbReference>
<dbReference type="InterPro" id="IPR000172">
    <property type="entry name" value="GMC_OxRdtase_N"/>
</dbReference>
<comment type="similarity">
    <text evidence="1">Belongs to the GMC oxidoreductase family.</text>
</comment>
<accession>A0A177CCH6</accession>
<feature type="domain" description="Glucose-methanol-choline oxidoreductase N-terminal" evidence="3">
    <location>
        <begin position="6"/>
        <end position="300"/>
    </location>
</feature>
<organism evidence="5 6">
    <name type="scientific">Paraphaeosphaeria sporulosa</name>
    <dbReference type="NCBI Taxonomy" id="1460663"/>
    <lineage>
        <taxon>Eukaryota</taxon>
        <taxon>Fungi</taxon>
        <taxon>Dikarya</taxon>
        <taxon>Ascomycota</taxon>
        <taxon>Pezizomycotina</taxon>
        <taxon>Dothideomycetes</taxon>
        <taxon>Pleosporomycetidae</taxon>
        <taxon>Pleosporales</taxon>
        <taxon>Massarineae</taxon>
        <taxon>Didymosphaeriaceae</taxon>
        <taxon>Paraphaeosphaeria</taxon>
    </lineage>
</organism>
<dbReference type="SUPFAM" id="SSF51905">
    <property type="entry name" value="FAD/NAD(P)-binding domain"/>
    <property type="match status" value="1"/>
</dbReference>
<dbReference type="OrthoDB" id="269227at2759"/>
<dbReference type="Gene3D" id="3.30.560.10">
    <property type="entry name" value="Glucose Oxidase, domain 3"/>
    <property type="match status" value="1"/>
</dbReference>
<dbReference type="GeneID" id="28767690"/>
<keyword evidence="2" id="KW-0285">Flavoprotein</keyword>
<proteinExistence type="inferred from homology"/>
<feature type="domain" description="Glucose-methanol-choline oxidoreductase C-terminal" evidence="4">
    <location>
        <begin position="440"/>
        <end position="578"/>
    </location>
</feature>
<dbReference type="Gene3D" id="3.50.50.60">
    <property type="entry name" value="FAD/NAD(P)-binding domain"/>
    <property type="match status" value="1"/>
</dbReference>
<dbReference type="PIRSF" id="PIRSF000137">
    <property type="entry name" value="Alcohol_oxidase"/>
    <property type="match status" value="1"/>
</dbReference>
<dbReference type="SUPFAM" id="SSF54373">
    <property type="entry name" value="FAD-linked reductases, C-terminal domain"/>
    <property type="match status" value="1"/>
</dbReference>
<feature type="binding site" evidence="2">
    <location>
        <begin position="525"/>
        <end position="526"/>
    </location>
    <ligand>
        <name>FAD</name>
        <dbReference type="ChEBI" id="CHEBI:57692"/>
    </ligand>
</feature>
<evidence type="ECO:0000259" key="3">
    <source>
        <dbReference type="Pfam" id="PF00732"/>
    </source>
</evidence>
<evidence type="ECO:0000313" key="6">
    <source>
        <dbReference type="Proteomes" id="UP000077069"/>
    </source>
</evidence>
<dbReference type="AlphaFoldDB" id="A0A177CCH6"/>
<dbReference type="Pfam" id="PF05199">
    <property type="entry name" value="GMC_oxred_C"/>
    <property type="match status" value="1"/>
</dbReference>
<dbReference type="InterPro" id="IPR007867">
    <property type="entry name" value="GMC_OxRtase_C"/>
</dbReference>
<dbReference type="EMBL" id="KV441553">
    <property type="protein sequence ID" value="OAG04478.1"/>
    <property type="molecule type" value="Genomic_DNA"/>
</dbReference>
<gene>
    <name evidence="5" type="ORF">CC84DRAFT_1246483</name>
</gene>
<feature type="binding site" evidence="2">
    <location>
        <begin position="15"/>
        <end position="16"/>
    </location>
    <ligand>
        <name>FAD</name>
        <dbReference type="ChEBI" id="CHEBI:57692"/>
    </ligand>
</feature>
<protein>
    <submittedName>
        <fullName evidence="5">Alcohol oxidase</fullName>
    </submittedName>
</protein>
<dbReference type="InterPro" id="IPR012132">
    <property type="entry name" value="GMC_OxRdtase"/>
</dbReference>
<dbReference type="PANTHER" id="PTHR11552">
    <property type="entry name" value="GLUCOSE-METHANOL-CHOLINE GMC OXIDOREDUCTASE"/>
    <property type="match status" value="1"/>
</dbReference>
<reference evidence="5 6" key="1">
    <citation type="submission" date="2016-05" db="EMBL/GenBank/DDBJ databases">
        <title>Comparative analysis of secretome profiles of manganese(II)-oxidizing ascomycete fungi.</title>
        <authorList>
            <consortium name="DOE Joint Genome Institute"/>
            <person name="Zeiner C.A."/>
            <person name="Purvine S.O."/>
            <person name="Zink E.M."/>
            <person name="Wu S."/>
            <person name="Pasa-Tolic L."/>
            <person name="Chaput D.L."/>
            <person name="Haridas S."/>
            <person name="Grigoriev I.V."/>
            <person name="Santelli C.M."/>
            <person name="Hansel C.M."/>
        </authorList>
    </citation>
    <scope>NUCLEOTIDE SEQUENCE [LARGE SCALE GENOMIC DNA]</scope>
    <source>
        <strain evidence="5 6">AP3s5-JAC2a</strain>
    </source>
</reference>
<dbReference type="Pfam" id="PF00732">
    <property type="entry name" value="GMC_oxred_N"/>
    <property type="match status" value="1"/>
</dbReference>
<dbReference type="Proteomes" id="UP000077069">
    <property type="component" value="Unassembled WGS sequence"/>
</dbReference>
<dbReference type="STRING" id="1460663.A0A177CCH6"/>
<evidence type="ECO:0000256" key="1">
    <source>
        <dbReference type="ARBA" id="ARBA00010790"/>
    </source>
</evidence>
<dbReference type="GO" id="GO:0050660">
    <property type="term" value="F:flavin adenine dinucleotide binding"/>
    <property type="evidence" value="ECO:0007669"/>
    <property type="project" value="InterPro"/>
</dbReference>
<evidence type="ECO:0000259" key="4">
    <source>
        <dbReference type="Pfam" id="PF05199"/>
    </source>
</evidence>
<dbReference type="GO" id="GO:0016614">
    <property type="term" value="F:oxidoreductase activity, acting on CH-OH group of donors"/>
    <property type="evidence" value="ECO:0007669"/>
    <property type="project" value="InterPro"/>
</dbReference>